<sequence length="131" mass="14013">MPVPVEEPTVHNSVRQAISFFGGAAKHPKSQLTTVALSDQQRLPAPQATRDDDNGGGRTAVDVRSEAEQLWSGHDPRADGESRWKGGGGEGRSGPDTTHVQTVSLGGRRADLTRLRLPIRLVVSVIGQIMV</sequence>
<organism evidence="2 3">
    <name type="scientific">Amphibalanus amphitrite</name>
    <name type="common">Striped barnacle</name>
    <name type="synonym">Balanus amphitrite</name>
    <dbReference type="NCBI Taxonomy" id="1232801"/>
    <lineage>
        <taxon>Eukaryota</taxon>
        <taxon>Metazoa</taxon>
        <taxon>Ecdysozoa</taxon>
        <taxon>Arthropoda</taxon>
        <taxon>Crustacea</taxon>
        <taxon>Multicrustacea</taxon>
        <taxon>Cirripedia</taxon>
        <taxon>Thoracica</taxon>
        <taxon>Thoracicalcarea</taxon>
        <taxon>Balanomorpha</taxon>
        <taxon>Balanoidea</taxon>
        <taxon>Balanidae</taxon>
        <taxon>Amphibalaninae</taxon>
        <taxon>Amphibalanus</taxon>
    </lineage>
</organism>
<gene>
    <name evidence="2" type="ORF">FJT64_017765</name>
</gene>
<proteinExistence type="predicted"/>
<evidence type="ECO:0000313" key="2">
    <source>
        <dbReference type="EMBL" id="KAF0311447.1"/>
    </source>
</evidence>
<evidence type="ECO:0000256" key="1">
    <source>
        <dbReference type="SAM" id="MobiDB-lite"/>
    </source>
</evidence>
<dbReference type="EMBL" id="VIIS01000240">
    <property type="protein sequence ID" value="KAF0311447.1"/>
    <property type="molecule type" value="Genomic_DNA"/>
</dbReference>
<protein>
    <submittedName>
        <fullName evidence="2">Uncharacterized protein</fullName>
    </submittedName>
</protein>
<comment type="caution">
    <text evidence="2">The sequence shown here is derived from an EMBL/GenBank/DDBJ whole genome shotgun (WGS) entry which is preliminary data.</text>
</comment>
<dbReference type="AlphaFoldDB" id="A0A6A4WWE3"/>
<feature type="compositionally biased region" description="Polar residues" evidence="1">
    <location>
        <begin position="95"/>
        <end position="104"/>
    </location>
</feature>
<accession>A0A6A4WWE3</accession>
<feature type="compositionally biased region" description="Basic and acidic residues" evidence="1">
    <location>
        <begin position="49"/>
        <end position="67"/>
    </location>
</feature>
<keyword evidence="3" id="KW-1185">Reference proteome</keyword>
<reference evidence="2 3" key="1">
    <citation type="submission" date="2019-07" db="EMBL/GenBank/DDBJ databases">
        <title>Draft genome assembly of a fouling barnacle, Amphibalanus amphitrite (Darwin, 1854): The first reference genome for Thecostraca.</title>
        <authorList>
            <person name="Kim W."/>
        </authorList>
    </citation>
    <scope>NUCLEOTIDE SEQUENCE [LARGE SCALE GENOMIC DNA]</scope>
    <source>
        <strain evidence="2">SNU_AA5</strain>
        <tissue evidence="2">Soma without cirri and trophi</tissue>
    </source>
</reference>
<dbReference type="Proteomes" id="UP000440578">
    <property type="component" value="Unassembled WGS sequence"/>
</dbReference>
<evidence type="ECO:0000313" key="3">
    <source>
        <dbReference type="Proteomes" id="UP000440578"/>
    </source>
</evidence>
<name>A0A6A4WWE3_AMPAM</name>
<feature type="compositionally biased region" description="Basic and acidic residues" evidence="1">
    <location>
        <begin position="74"/>
        <end position="84"/>
    </location>
</feature>
<feature type="region of interest" description="Disordered" evidence="1">
    <location>
        <begin position="38"/>
        <end position="105"/>
    </location>
</feature>